<accession>A0A0D2C207</accession>
<keyword evidence="3 6" id="KW-0812">Transmembrane</keyword>
<dbReference type="InterPro" id="IPR010573">
    <property type="entry name" value="MFS_Str1/Tri12-like"/>
</dbReference>
<evidence type="ECO:0000256" key="3">
    <source>
        <dbReference type="ARBA" id="ARBA00022692"/>
    </source>
</evidence>
<dbReference type="SUPFAM" id="SSF103473">
    <property type="entry name" value="MFS general substrate transporter"/>
    <property type="match status" value="1"/>
</dbReference>
<evidence type="ECO:0000256" key="1">
    <source>
        <dbReference type="ARBA" id="ARBA00004141"/>
    </source>
</evidence>
<feature type="transmembrane region" description="Helical" evidence="6">
    <location>
        <begin position="301"/>
        <end position="324"/>
    </location>
</feature>
<evidence type="ECO:0008006" key="9">
    <source>
        <dbReference type="Google" id="ProtNLM"/>
    </source>
</evidence>
<dbReference type="PANTHER" id="PTHR23501:SF109">
    <property type="entry name" value="MAJOR FACILITATOR SUPERFAMILY (MFS) PROFILE DOMAIN-CONTAINING PROTEIN-RELATED"/>
    <property type="match status" value="1"/>
</dbReference>
<evidence type="ECO:0000256" key="2">
    <source>
        <dbReference type="ARBA" id="ARBA00022448"/>
    </source>
</evidence>
<gene>
    <name evidence="7" type="ORF">PV08_04879</name>
</gene>
<keyword evidence="5 6" id="KW-0472">Membrane</keyword>
<feature type="transmembrane region" description="Helical" evidence="6">
    <location>
        <begin position="192"/>
        <end position="213"/>
    </location>
</feature>
<dbReference type="AlphaFoldDB" id="A0A0D2C207"/>
<proteinExistence type="predicted"/>
<name>A0A0D2C207_9EURO</name>
<feature type="transmembrane region" description="Helical" evidence="6">
    <location>
        <begin position="117"/>
        <end position="137"/>
    </location>
</feature>
<dbReference type="GeneID" id="27331962"/>
<dbReference type="InterPro" id="IPR036259">
    <property type="entry name" value="MFS_trans_sf"/>
</dbReference>
<dbReference type="GO" id="GO:0022857">
    <property type="term" value="F:transmembrane transporter activity"/>
    <property type="evidence" value="ECO:0007669"/>
    <property type="project" value="InterPro"/>
</dbReference>
<feature type="transmembrane region" description="Helical" evidence="6">
    <location>
        <begin position="34"/>
        <end position="53"/>
    </location>
</feature>
<dbReference type="EMBL" id="KN847494">
    <property type="protein sequence ID" value="KIW17684.1"/>
    <property type="molecule type" value="Genomic_DNA"/>
</dbReference>
<reference evidence="7 8" key="1">
    <citation type="submission" date="2015-01" db="EMBL/GenBank/DDBJ databases">
        <title>The Genome Sequence of Exophiala spinifera CBS89968.</title>
        <authorList>
            <consortium name="The Broad Institute Genomics Platform"/>
            <person name="Cuomo C."/>
            <person name="de Hoog S."/>
            <person name="Gorbushina A."/>
            <person name="Stielow B."/>
            <person name="Teixiera M."/>
            <person name="Abouelleil A."/>
            <person name="Chapman S.B."/>
            <person name="Priest M."/>
            <person name="Young S.K."/>
            <person name="Wortman J."/>
            <person name="Nusbaum C."/>
            <person name="Birren B."/>
        </authorList>
    </citation>
    <scope>NUCLEOTIDE SEQUENCE [LARGE SCALE GENOMIC DNA]</scope>
    <source>
        <strain evidence="7 8">CBS 89968</strain>
    </source>
</reference>
<dbReference type="Pfam" id="PF06609">
    <property type="entry name" value="TRI12"/>
    <property type="match status" value="1"/>
</dbReference>
<dbReference type="Proteomes" id="UP000053328">
    <property type="component" value="Unassembled WGS sequence"/>
</dbReference>
<evidence type="ECO:0000313" key="7">
    <source>
        <dbReference type="EMBL" id="KIW17684.1"/>
    </source>
</evidence>
<organism evidence="7 8">
    <name type="scientific">Exophiala spinifera</name>
    <dbReference type="NCBI Taxonomy" id="91928"/>
    <lineage>
        <taxon>Eukaryota</taxon>
        <taxon>Fungi</taxon>
        <taxon>Dikarya</taxon>
        <taxon>Ascomycota</taxon>
        <taxon>Pezizomycotina</taxon>
        <taxon>Eurotiomycetes</taxon>
        <taxon>Chaetothyriomycetidae</taxon>
        <taxon>Chaetothyriales</taxon>
        <taxon>Herpotrichiellaceae</taxon>
        <taxon>Exophiala</taxon>
    </lineage>
</organism>
<feature type="transmembrane region" description="Helical" evidence="6">
    <location>
        <begin position="382"/>
        <end position="408"/>
    </location>
</feature>
<feature type="transmembrane region" description="Helical" evidence="6">
    <location>
        <begin position="152"/>
        <end position="171"/>
    </location>
</feature>
<comment type="subcellular location">
    <subcellularLocation>
        <location evidence="1">Membrane</location>
        <topology evidence="1">Multi-pass membrane protein</topology>
    </subcellularLocation>
</comment>
<dbReference type="Gene3D" id="1.20.1250.20">
    <property type="entry name" value="MFS general substrate transporter like domains"/>
    <property type="match status" value="1"/>
</dbReference>
<feature type="transmembrane region" description="Helical" evidence="6">
    <location>
        <begin position="336"/>
        <end position="362"/>
    </location>
</feature>
<keyword evidence="8" id="KW-1185">Reference proteome</keyword>
<keyword evidence="4 6" id="KW-1133">Transmembrane helix</keyword>
<dbReference type="OrthoDB" id="4139357at2759"/>
<dbReference type="RefSeq" id="XP_016237900.1">
    <property type="nucleotide sequence ID" value="XM_016379223.1"/>
</dbReference>
<evidence type="ECO:0000256" key="4">
    <source>
        <dbReference type="ARBA" id="ARBA00022989"/>
    </source>
</evidence>
<evidence type="ECO:0000256" key="6">
    <source>
        <dbReference type="SAM" id="Phobius"/>
    </source>
</evidence>
<dbReference type="GO" id="GO:0005886">
    <property type="term" value="C:plasma membrane"/>
    <property type="evidence" value="ECO:0007669"/>
    <property type="project" value="TreeGrafter"/>
</dbReference>
<protein>
    <recommendedName>
        <fullName evidence="9">Major facilitator superfamily (MFS) profile domain-containing protein</fullName>
    </recommendedName>
</protein>
<dbReference type="VEuPathDB" id="FungiDB:PV08_04879"/>
<dbReference type="HOGENOM" id="CLU_000960_25_2_1"/>
<dbReference type="PANTHER" id="PTHR23501">
    <property type="entry name" value="MAJOR FACILITATOR SUPERFAMILY"/>
    <property type="match status" value="1"/>
</dbReference>
<feature type="transmembrane region" description="Helical" evidence="6">
    <location>
        <begin position="263"/>
        <end position="281"/>
    </location>
</feature>
<evidence type="ECO:0000313" key="8">
    <source>
        <dbReference type="Proteomes" id="UP000053328"/>
    </source>
</evidence>
<feature type="transmembrane region" description="Helical" evidence="6">
    <location>
        <begin position="225"/>
        <end position="242"/>
    </location>
</feature>
<evidence type="ECO:0000256" key="5">
    <source>
        <dbReference type="ARBA" id="ARBA00023136"/>
    </source>
</evidence>
<keyword evidence="2" id="KW-0813">Transport</keyword>
<sequence>MVLSFPVGFWAFVMPSFALSYIKADLGDPLDSIWVIIAQNVVQAVAITVLGRLSDLFGRRWFQIGDGMVGLAGYITASRAPDMNSLIGANILIGVGSAVQIQCSVVGGELLQNKHRFLYNSFTVLVFAPISAISPGIGESFLCRSAAGWRAVYYLLAAVTATAQVLFLFCYHPPKFNQLHTRHSKMHFIKSFDYVGLLLFCAGGVLFLMGVSWPEISLAWHSAKVIATLTVGGVTFITFVLWEYYADPAVPVFPLKLFKSRNFVCILFCSAMGAMLFYALSITYPEETVLLYRQPENKSGWYASSMTAGVLAGQCTAGLTIKLFGHIRWQVIASCVLFTTFCGANAASVSVSAAALFSALAGYHMEVATVSGAPLMVDPKDFGIAIGALYSSRVFFSACASAIFVSILNNKIHSNMVLRMEEQDLANARASASDDDVLGRRRCPEENLLQQDEEIFAPLPYK</sequence>